<feature type="domain" description="PepSY" evidence="1">
    <location>
        <begin position="4"/>
        <end position="53"/>
    </location>
</feature>
<dbReference type="InterPro" id="IPR025711">
    <property type="entry name" value="PepSY"/>
</dbReference>
<gene>
    <name evidence="2" type="ORF">H9931_08570</name>
</gene>
<accession>A0A9D2PVH2</accession>
<protein>
    <submittedName>
        <fullName evidence="2">PepSY domain-containing protein</fullName>
    </submittedName>
</protein>
<comment type="caution">
    <text evidence="2">The sequence shown here is derived from an EMBL/GenBank/DDBJ whole genome shotgun (WGS) entry which is preliminary data.</text>
</comment>
<name>A0A9D2PVH2_9FIRM</name>
<evidence type="ECO:0000259" key="1">
    <source>
        <dbReference type="Pfam" id="PF13670"/>
    </source>
</evidence>
<sequence>MAAAQAANPGWNFSKAELDSENGTILYELKGTDVNGQKQNIHVNAMDGTIVQESADHE</sequence>
<reference evidence="2" key="1">
    <citation type="journal article" date="2021" name="PeerJ">
        <title>Extensive microbial diversity within the chicken gut microbiome revealed by metagenomics and culture.</title>
        <authorList>
            <person name="Gilroy R."/>
            <person name="Ravi A."/>
            <person name="Getino M."/>
            <person name="Pursley I."/>
            <person name="Horton D.L."/>
            <person name="Alikhan N.F."/>
            <person name="Baker D."/>
            <person name="Gharbi K."/>
            <person name="Hall N."/>
            <person name="Watson M."/>
            <person name="Adriaenssens E.M."/>
            <person name="Foster-Nyarko E."/>
            <person name="Jarju S."/>
            <person name="Secka A."/>
            <person name="Antonio M."/>
            <person name="Oren A."/>
            <person name="Chaudhuri R.R."/>
            <person name="La Ragione R."/>
            <person name="Hildebrand F."/>
            <person name="Pallen M.J."/>
        </authorList>
    </citation>
    <scope>NUCLEOTIDE SEQUENCE</scope>
    <source>
        <strain evidence="2">CHK198-12963</strain>
    </source>
</reference>
<dbReference type="EMBL" id="DWWB01000048">
    <property type="protein sequence ID" value="HJC66755.1"/>
    <property type="molecule type" value="Genomic_DNA"/>
</dbReference>
<dbReference type="Pfam" id="PF13670">
    <property type="entry name" value="PepSY_2"/>
    <property type="match status" value="1"/>
</dbReference>
<evidence type="ECO:0000313" key="2">
    <source>
        <dbReference type="EMBL" id="HJC66755.1"/>
    </source>
</evidence>
<reference evidence="2" key="2">
    <citation type="submission" date="2021-04" db="EMBL/GenBank/DDBJ databases">
        <authorList>
            <person name="Gilroy R."/>
        </authorList>
    </citation>
    <scope>NUCLEOTIDE SEQUENCE</scope>
    <source>
        <strain evidence="2">CHK198-12963</strain>
    </source>
</reference>
<dbReference type="Gene3D" id="3.10.450.40">
    <property type="match status" value="1"/>
</dbReference>
<proteinExistence type="predicted"/>
<organism evidence="2 3">
    <name type="scientific">Candidatus Enterocloster excrementigallinarum</name>
    <dbReference type="NCBI Taxonomy" id="2838558"/>
    <lineage>
        <taxon>Bacteria</taxon>
        <taxon>Bacillati</taxon>
        <taxon>Bacillota</taxon>
        <taxon>Clostridia</taxon>
        <taxon>Lachnospirales</taxon>
        <taxon>Lachnospiraceae</taxon>
        <taxon>Enterocloster</taxon>
    </lineage>
</organism>
<dbReference type="Proteomes" id="UP000823863">
    <property type="component" value="Unassembled WGS sequence"/>
</dbReference>
<evidence type="ECO:0000313" key="3">
    <source>
        <dbReference type="Proteomes" id="UP000823863"/>
    </source>
</evidence>
<dbReference type="AlphaFoldDB" id="A0A9D2PVH2"/>